<evidence type="ECO:0000313" key="3">
    <source>
        <dbReference type="EMBL" id="AWI83585.1"/>
    </source>
</evidence>
<reference evidence="3 4" key="1">
    <citation type="submission" date="2017-06" db="EMBL/GenBank/DDBJ databases">
        <title>Yangia sp. YSBP01 complete genome sequence.</title>
        <authorList>
            <person name="Woo J.-H."/>
            <person name="Kim H.-S."/>
        </authorList>
    </citation>
    <scope>NUCLEOTIDE SEQUENCE [LARGE SCALE GENOMIC DNA]</scope>
    <source>
        <strain evidence="3 4">YSBP01</strain>
    </source>
</reference>
<evidence type="ECO:0000256" key="1">
    <source>
        <dbReference type="SAM" id="SignalP"/>
    </source>
</evidence>
<keyword evidence="1" id="KW-0732">Signal</keyword>
<name>A0A2U8HFU5_9RHOB</name>
<dbReference type="OrthoDB" id="7850927at2"/>
<sequence>MTYRLLTSGLVAALLTAGTAFASPEIPEQTQAQVREKLTAEGYEVRRIDSEDGMIEVYAMKDGQKVELYLDQTLQIVRSKTD</sequence>
<feature type="chain" id="PRO_5016041684" description="PepSY domain-containing protein" evidence="1">
    <location>
        <begin position="23"/>
        <end position="82"/>
    </location>
</feature>
<proteinExistence type="predicted"/>
<dbReference type="InterPro" id="IPR025711">
    <property type="entry name" value="PepSY"/>
</dbReference>
<dbReference type="AlphaFoldDB" id="A0A2U8HFU5"/>
<feature type="signal peptide" evidence="1">
    <location>
        <begin position="1"/>
        <end position="22"/>
    </location>
</feature>
<protein>
    <recommendedName>
        <fullName evidence="2">PepSY domain-containing protein</fullName>
    </recommendedName>
</protein>
<dbReference type="EMBL" id="CP022189">
    <property type="protein sequence ID" value="AWI83585.1"/>
    <property type="molecule type" value="Genomic_DNA"/>
</dbReference>
<accession>A0A2U8HFU5</accession>
<evidence type="ECO:0000313" key="4">
    <source>
        <dbReference type="Proteomes" id="UP000244915"/>
    </source>
</evidence>
<dbReference type="RefSeq" id="WP_108965674.1">
    <property type="nucleotide sequence ID" value="NZ_CP022189.1"/>
</dbReference>
<dbReference type="KEGG" id="ypac:CEW88_07780"/>
<organism evidence="3 4">
    <name type="scientific">Alloyangia pacifica</name>
    <dbReference type="NCBI Taxonomy" id="311180"/>
    <lineage>
        <taxon>Bacteria</taxon>
        <taxon>Pseudomonadati</taxon>
        <taxon>Pseudomonadota</taxon>
        <taxon>Alphaproteobacteria</taxon>
        <taxon>Rhodobacterales</taxon>
        <taxon>Roseobacteraceae</taxon>
        <taxon>Alloyangia</taxon>
    </lineage>
</organism>
<feature type="domain" description="PepSY" evidence="2">
    <location>
        <begin position="10"/>
        <end position="80"/>
    </location>
</feature>
<dbReference type="Pfam" id="PF13670">
    <property type="entry name" value="PepSY_2"/>
    <property type="match status" value="1"/>
</dbReference>
<gene>
    <name evidence="3" type="ORF">CEW88_07780</name>
</gene>
<evidence type="ECO:0000259" key="2">
    <source>
        <dbReference type="Pfam" id="PF13670"/>
    </source>
</evidence>
<dbReference type="Proteomes" id="UP000244915">
    <property type="component" value="Chromosome 1"/>
</dbReference>